<comment type="caution">
    <text evidence="2">The sequence shown here is derived from an EMBL/GenBank/DDBJ whole genome shotgun (WGS) entry which is preliminary data.</text>
</comment>
<gene>
    <name evidence="2" type="ORF">C3744_17995</name>
</gene>
<protein>
    <recommendedName>
        <fullName evidence="1">Sin domain-containing protein</fullName>
    </recommendedName>
</protein>
<sequence length="46" mass="5405">MKNSITVLPEEWMKLVKVAMNSNVSKEEFKQFLEVKSQDNTIPKKH</sequence>
<proteinExistence type="predicted"/>
<dbReference type="AlphaFoldDB" id="A0A3D8WZJ5"/>
<evidence type="ECO:0000313" key="2">
    <source>
        <dbReference type="EMBL" id="RDZ12489.1"/>
    </source>
</evidence>
<evidence type="ECO:0000313" key="3">
    <source>
        <dbReference type="Proteomes" id="UP000256519"/>
    </source>
</evidence>
<dbReference type="Pfam" id="PF08671">
    <property type="entry name" value="SinI"/>
    <property type="match status" value="1"/>
</dbReference>
<feature type="domain" description="Sin" evidence="1">
    <location>
        <begin position="1"/>
        <end position="37"/>
    </location>
</feature>
<dbReference type="InterPro" id="IPR010981">
    <property type="entry name" value="SinR/SinI_dimer_dom"/>
</dbReference>
<evidence type="ECO:0000259" key="1">
    <source>
        <dbReference type="PROSITE" id="PS51500"/>
    </source>
</evidence>
<dbReference type="Proteomes" id="UP000256519">
    <property type="component" value="Unassembled WGS sequence"/>
</dbReference>
<dbReference type="EMBL" id="PQWM01000021">
    <property type="protein sequence ID" value="RDZ12489.1"/>
    <property type="molecule type" value="Genomic_DNA"/>
</dbReference>
<dbReference type="PROSITE" id="PS51500">
    <property type="entry name" value="SIN"/>
    <property type="match status" value="1"/>
</dbReference>
<organism evidence="2 3">
    <name type="scientific">Priestia megaterium</name>
    <name type="common">Bacillus megaterium</name>
    <dbReference type="NCBI Taxonomy" id="1404"/>
    <lineage>
        <taxon>Bacteria</taxon>
        <taxon>Bacillati</taxon>
        <taxon>Bacillota</taxon>
        <taxon>Bacilli</taxon>
        <taxon>Bacillales</taxon>
        <taxon>Bacillaceae</taxon>
        <taxon>Priestia</taxon>
    </lineage>
</organism>
<reference evidence="2 3" key="1">
    <citation type="journal article" date="2018" name="Appl. Environ. Microbiol.">
        <title>Antimicrobial susceptibility testing and tentative epidemiological cut-off values of five Bacillus species relevant for use as animal feed additives or for plant protection.</title>
        <authorList>
            <person name="Agerso Y."/>
            <person name="Stuer-Lauridsen B."/>
            <person name="Bjerre K."/>
            <person name="Jensen M.G."/>
            <person name="Johansen E."/>
            <person name="Bennedsen M."/>
            <person name="Brockmann E."/>
            <person name="Nielsen B."/>
        </authorList>
    </citation>
    <scope>NUCLEOTIDE SEQUENCE [LARGE SCALE GENOMIC DNA]</scope>
    <source>
        <strain evidence="2 3">CHCC20162</strain>
    </source>
</reference>
<dbReference type="SUPFAM" id="SSF47406">
    <property type="entry name" value="SinR repressor dimerisation domain-like"/>
    <property type="match status" value="1"/>
</dbReference>
<dbReference type="InterPro" id="IPR036281">
    <property type="entry name" value="SinR/SinI_dimer_dom_sf"/>
</dbReference>
<dbReference type="GO" id="GO:0046983">
    <property type="term" value="F:protein dimerization activity"/>
    <property type="evidence" value="ECO:0007669"/>
    <property type="project" value="InterPro"/>
</dbReference>
<name>A0A3D8WZJ5_PRIMG</name>
<accession>A0A3D8WZJ5</accession>
<dbReference type="GO" id="GO:0006355">
    <property type="term" value="P:regulation of DNA-templated transcription"/>
    <property type="evidence" value="ECO:0007669"/>
    <property type="project" value="InterPro"/>
</dbReference>